<dbReference type="AlphaFoldDB" id="A0A2U2I6J1"/>
<feature type="chain" id="PRO_5015402328" evidence="1">
    <location>
        <begin position="22"/>
        <end position="150"/>
    </location>
</feature>
<keyword evidence="3" id="KW-1185">Reference proteome</keyword>
<protein>
    <submittedName>
        <fullName evidence="2">Conjugal transfer protein TrbH</fullName>
    </submittedName>
</protein>
<accession>A0A2U2I6J1</accession>
<dbReference type="PROSITE" id="PS51257">
    <property type="entry name" value="PROKAR_LIPOPROTEIN"/>
    <property type="match status" value="1"/>
</dbReference>
<evidence type="ECO:0000313" key="3">
    <source>
        <dbReference type="Proteomes" id="UP000241421"/>
    </source>
</evidence>
<proteinExistence type="predicted"/>
<organism evidence="2 3">
    <name type="scientific">Massilia glaciei</name>
    <dbReference type="NCBI Taxonomy" id="1524097"/>
    <lineage>
        <taxon>Bacteria</taxon>
        <taxon>Pseudomonadati</taxon>
        <taxon>Pseudomonadota</taxon>
        <taxon>Betaproteobacteria</taxon>
        <taxon>Burkholderiales</taxon>
        <taxon>Oxalobacteraceae</taxon>
        <taxon>Telluria group</taxon>
        <taxon>Massilia</taxon>
    </lineage>
</organism>
<dbReference type="RefSeq" id="WP_106755873.1">
    <property type="nucleotide sequence ID" value="NZ_PXWF02000031.1"/>
</dbReference>
<dbReference type="InterPro" id="IPR010837">
    <property type="entry name" value="Conjugal_tfr_TrbH"/>
</dbReference>
<evidence type="ECO:0000256" key="1">
    <source>
        <dbReference type="SAM" id="SignalP"/>
    </source>
</evidence>
<dbReference type="EMBL" id="PXWF02000031">
    <property type="protein sequence ID" value="PWF55364.1"/>
    <property type="molecule type" value="Genomic_DNA"/>
</dbReference>
<evidence type="ECO:0000313" key="2">
    <source>
        <dbReference type="EMBL" id="PWF55364.1"/>
    </source>
</evidence>
<dbReference type="OrthoDB" id="8481350at2"/>
<feature type="signal peptide" evidence="1">
    <location>
        <begin position="1"/>
        <end position="21"/>
    </location>
</feature>
<keyword evidence="1" id="KW-0732">Signal</keyword>
<dbReference type="Proteomes" id="UP000241421">
    <property type="component" value="Unassembled WGS sequence"/>
</dbReference>
<reference evidence="2 3" key="1">
    <citation type="submission" date="2018-04" db="EMBL/GenBank/DDBJ databases">
        <title>Massilia violaceinigra sp. nov., a novel purple-pigmented bacterium isolated from Tianshan glacier, Xinjiang, China.</title>
        <authorList>
            <person name="Wang H."/>
        </authorList>
    </citation>
    <scope>NUCLEOTIDE SEQUENCE [LARGE SCALE GENOMIC DNA]</scope>
    <source>
        <strain evidence="2 3">B448-2</strain>
    </source>
</reference>
<comment type="caution">
    <text evidence="2">The sequence shown here is derived from an EMBL/GenBank/DDBJ whole genome shotgun (WGS) entry which is preliminary data.</text>
</comment>
<name>A0A2U2I6J1_9BURK</name>
<dbReference type="Pfam" id="PF07283">
    <property type="entry name" value="TrbH"/>
    <property type="match status" value="1"/>
</dbReference>
<sequence length="150" mass="15613">MQKTFLLVLLMVGLAGCASSKAPRVPFGSFVQTPVAADDKAIADDVVKKLAALYPPAKTRFNLQHATPDAFGTSVVAALRAKGYALAEVKQGARAAAPAAGEQALAYVIDQPLDAGLYRVTLLVNSQTLSRVYQSSGGAVAPAGAWVRKE</sequence>
<gene>
    <name evidence="2" type="ORF">C7C56_002230</name>
</gene>